<name>A0A7I8J8T8_SPIIN</name>
<dbReference type="InterPro" id="IPR039614">
    <property type="entry name" value="PMI1-like"/>
</dbReference>
<evidence type="ECO:0000313" key="5">
    <source>
        <dbReference type="Proteomes" id="UP001189122"/>
    </source>
</evidence>
<sequence length="678" mass="75385">MLRKPEREKEGSPEEEESRSSGRLLDDIEALSKALALVKKPAASVRRHSLSAGGSYLPEARWKSERPKRDLPPPPPPTTTTRRRRAVVVDIVEFLVDLELEALRALSHIRHRRFDCRFTLQVHTAVRPWRRDAAAEIGLRTRSALVSHGAAEFEETLEHRCAVYGSRSGGLHHAARYEAKPYVLFAAAVGAPGLDLGEHRMDLTRLLPLTLEELEKESSGRWSTTFKLSGQARGGLLNVSFGFNLLDGSGHDRRLEESGSLPAPSHESRGRLLLLPQSVDDVKVLHEIFPASVHVEELSSDLDEFLDPEFTVIEQGIEIVTKDVIKIHDDMVKHEDGRGFDEGERQHPPDEIAAGNDELIEIGKSLRLEPEESELSHAGSSAMASTEPDFDELSSAFQNLSILEPVQYHLDEIDSNCRVGKAEQSLSLDDATESVASEFLRVLGLDRSPSGLSSDSDPESPRGRLWKQFRQESLANTEDIFDLGMKEKEMDWKDFDDDFDLSSIVNAAEREHQRESQAMKSRARAKMLEDAEAEALMRELGLNERAFQHTPPGSPTGFGSPIELPPDDPLELPPLGDGLGHLVRTKDGGFLRSMDPLIFRFSKNCGSLIMQVSCPVVVPAEMGSGVMEILQSLGSVGIEKLSMQARMMMPLEDVAGKTMQQLAFERFADLFPWRLSSF</sequence>
<dbReference type="Pfam" id="PF10358">
    <property type="entry name" value="NT-C2"/>
    <property type="match status" value="1"/>
</dbReference>
<protein>
    <submittedName>
        <fullName evidence="4">Uncharacterized protein</fullName>
    </submittedName>
</protein>
<feature type="domain" description="C2 NT-type" evidence="2">
    <location>
        <begin position="129"/>
        <end position="250"/>
    </location>
</feature>
<evidence type="ECO:0000259" key="3">
    <source>
        <dbReference type="Pfam" id="PF21745"/>
    </source>
</evidence>
<evidence type="ECO:0000256" key="1">
    <source>
        <dbReference type="SAM" id="MobiDB-lite"/>
    </source>
</evidence>
<dbReference type="Pfam" id="PF21745">
    <property type="entry name" value="PMI1_PMIR1-2_C"/>
    <property type="match status" value="1"/>
</dbReference>
<organism evidence="4">
    <name type="scientific">Spirodela intermedia</name>
    <name type="common">Intermediate duckweed</name>
    <dbReference type="NCBI Taxonomy" id="51605"/>
    <lineage>
        <taxon>Eukaryota</taxon>
        <taxon>Viridiplantae</taxon>
        <taxon>Streptophyta</taxon>
        <taxon>Embryophyta</taxon>
        <taxon>Tracheophyta</taxon>
        <taxon>Spermatophyta</taxon>
        <taxon>Magnoliopsida</taxon>
        <taxon>Liliopsida</taxon>
        <taxon>Araceae</taxon>
        <taxon>Lemnoideae</taxon>
        <taxon>Spirodela</taxon>
    </lineage>
</organism>
<evidence type="ECO:0000313" key="4">
    <source>
        <dbReference type="EMBL" id="CAA2626898.1"/>
    </source>
</evidence>
<dbReference type="EMBL" id="LR743596">
    <property type="protein sequence ID" value="CAA2626898.1"/>
    <property type="molecule type" value="Genomic_DNA"/>
</dbReference>
<dbReference type="EMBL" id="CACRZD030000009">
    <property type="protein sequence ID" value="CAA6666195.1"/>
    <property type="molecule type" value="Genomic_DNA"/>
</dbReference>
<evidence type="ECO:0000259" key="2">
    <source>
        <dbReference type="Pfam" id="PF10358"/>
    </source>
</evidence>
<keyword evidence="5" id="KW-1185">Reference proteome</keyword>
<accession>A0A7I8J8T8</accession>
<feature type="compositionally biased region" description="Basic and acidic residues" evidence="1">
    <location>
        <begin position="60"/>
        <end position="71"/>
    </location>
</feature>
<gene>
    <name evidence="4" type="ORF">SI7747_09012584</name>
</gene>
<dbReference type="PANTHER" id="PTHR33414">
    <property type="entry name" value="PROTEIN PLASTID MOVEMENT IMPAIRED 1-RELATED 1"/>
    <property type="match status" value="1"/>
</dbReference>
<dbReference type="InterPro" id="IPR048972">
    <property type="entry name" value="PMI1_PMIR1-2_C"/>
</dbReference>
<proteinExistence type="predicted"/>
<feature type="region of interest" description="Disordered" evidence="1">
    <location>
        <begin position="58"/>
        <end position="82"/>
    </location>
</feature>
<reference evidence="4 5" key="1">
    <citation type="submission" date="2019-12" db="EMBL/GenBank/DDBJ databases">
        <authorList>
            <person name="Scholz U."/>
            <person name="Mascher M."/>
            <person name="Fiebig A."/>
        </authorList>
    </citation>
    <scope>NUCLEOTIDE SEQUENCE</scope>
</reference>
<feature type="domain" description="PMI1/PMIR1-2 C-terminal" evidence="3">
    <location>
        <begin position="607"/>
        <end position="668"/>
    </location>
</feature>
<feature type="region of interest" description="Disordered" evidence="1">
    <location>
        <begin position="1"/>
        <end position="24"/>
    </location>
</feature>
<dbReference type="Proteomes" id="UP001189122">
    <property type="component" value="Unassembled WGS sequence"/>
</dbReference>
<dbReference type="AlphaFoldDB" id="A0A7I8J8T8"/>
<dbReference type="InterPro" id="IPR019448">
    <property type="entry name" value="NT-C2"/>
</dbReference>
<dbReference type="PANTHER" id="PTHR33414:SF1">
    <property type="entry name" value="PROTEIN PLASTID MOVEMENT IMPAIRED 1-RELATED 1"/>
    <property type="match status" value="1"/>
</dbReference>